<feature type="short sequence motif" description="Histidine triad motif" evidence="2 3">
    <location>
        <begin position="98"/>
        <end position="102"/>
    </location>
</feature>
<organism evidence="5 6">
    <name type="scientific">Ktedonosporobacter rubrisoli</name>
    <dbReference type="NCBI Taxonomy" id="2509675"/>
    <lineage>
        <taxon>Bacteria</taxon>
        <taxon>Bacillati</taxon>
        <taxon>Chloroflexota</taxon>
        <taxon>Ktedonobacteria</taxon>
        <taxon>Ktedonobacterales</taxon>
        <taxon>Ktedonosporobacteraceae</taxon>
        <taxon>Ktedonosporobacter</taxon>
    </lineage>
</organism>
<evidence type="ECO:0000313" key="6">
    <source>
        <dbReference type="Proteomes" id="UP000290365"/>
    </source>
</evidence>
<dbReference type="KEGG" id="kbs:EPA93_24815"/>
<protein>
    <submittedName>
        <fullName evidence="5">Histidine triad nucleotide-binding protein</fullName>
    </submittedName>
</protein>
<feature type="active site" description="Tele-AMP-histidine intermediate" evidence="1">
    <location>
        <position position="100"/>
    </location>
</feature>
<dbReference type="Proteomes" id="UP000290365">
    <property type="component" value="Chromosome"/>
</dbReference>
<evidence type="ECO:0000256" key="1">
    <source>
        <dbReference type="PIRSR" id="PIRSR601310-1"/>
    </source>
</evidence>
<dbReference type="Pfam" id="PF01230">
    <property type="entry name" value="HIT"/>
    <property type="match status" value="1"/>
</dbReference>
<sequence>MEDCLFCKIAAGQIPSTIVYQDEDVVAFKDINPQAPHHVLLIPRRHIASMAALTSEDGAILASLFTVAQKLAHDFKIDETGYRFVTNVGPDAGQSVFHLHFHLLGGRALGWPPG</sequence>
<reference evidence="5 6" key="1">
    <citation type="submission" date="2019-01" db="EMBL/GenBank/DDBJ databases">
        <title>Ktedonosporobacter rubrisoli SCAWS-G2.</title>
        <authorList>
            <person name="Huang Y."/>
            <person name="Yan B."/>
        </authorList>
    </citation>
    <scope>NUCLEOTIDE SEQUENCE [LARGE SCALE GENOMIC DNA]</scope>
    <source>
        <strain evidence="5 6">SCAWS-G2</strain>
    </source>
</reference>
<evidence type="ECO:0000259" key="4">
    <source>
        <dbReference type="PROSITE" id="PS51084"/>
    </source>
</evidence>
<dbReference type="RefSeq" id="WP_129890083.1">
    <property type="nucleotide sequence ID" value="NZ_CP035758.1"/>
</dbReference>
<proteinExistence type="predicted"/>
<dbReference type="Gene3D" id="3.30.428.10">
    <property type="entry name" value="HIT-like"/>
    <property type="match status" value="1"/>
</dbReference>
<dbReference type="CDD" id="cd01276">
    <property type="entry name" value="PKCI_related"/>
    <property type="match status" value="1"/>
</dbReference>
<dbReference type="PRINTS" id="PR00332">
    <property type="entry name" value="HISTRIAD"/>
</dbReference>
<dbReference type="InterPro" id="IPR019808">
    <property type="entry name" value="Histidine_triad_CS"/>
</dbReference>
<dbReference type="OrthoDB" id="9784774at2"/>
<dbReference type="PROSITE" id="PS51084">
    <property type="entry name" value="HIT_2"/>
    <property type="match status" value="1"/>
</dbReference>
<name>A0A4P6JUP4_KTERU</name>
<dbReference type="EMBL" id="CP035758">
    <property type="protein sequence ID" value="QBD79030.1"/>
    <property type="molecule type" value="Genomic_DNA"/>
</dbReference>
<dbReference type="GO" id="GO:0003824">
    <property type="term" value="F:catalytic activity"/>
    <property type="evidence" value="ECO:0007669"/>
    <property type="project" value="InterPro"/>
</dbReference>
<dbReference type="PROSITE" id="PS00892">
    <property type="entry name" value="HIT_1"/>
    <property type="match status" value="1"/>
</dbReference>
<gene>
    <name evidence="5" type="ORF">EPA93_24815</name>
</gene>
<keyword evidence="6" id="KW-1185">Reference proteome</keyword>
<feature type="domain" description="HIT" evidence="4">
    <location>
        <begin position="5"/>
        <end position="114"/>
    </location>
</feature>
<evidence type="ECO:0000313" key="5">
    <source>
        <dbReference type="EMBL" id="QBD79030.1"/>
    </source>
</evidence>
<dbReference type="AlphaFoldDB" id="A0A4P6JUP4"/>
<evidence type="ECO:0000256" key="2">
    <source>
        <dbReference type="PIRSR" id="PIRSR601310-3"/>
    </source>
</evidence>
<dbReference type="InterPro" id="IPR036265">
    <property type="entry name" value="HIT-like_sf"/>
</dbReference>
<dbReference type="InterPro" id="IPR001310">
    <property type="entry name" value="Histidine_triad_HIT"/>
</dbReference>
<accession>A0A4P6JUP4</accession>
<dbReference type="SUPFAM" id="SSF54197">
    <property type="entry name" value="HIT-like"/>
    <property type="match status" value="1"/>
</dbReference>
<dbReference type="PANTHER" id="PTHR23089">
    <property type="entry name" value="HISTIDINE TRIAD HIT PROTEIN"/>
    <property type="match status" value="1"/>
</dbReference>
<evidence type="ECO:0000256" key="3">
    <source>
        <dbReference type="PROSITE-ProRule" id="PRU00464"/>
    </source>
</evidence>
<dbReference type="InterPro" id="IPR011146">
    <property type="entry name" value="HIT-like"/>
</dbReference>